<dbReference type="SUPFAM" id="SSF53474">
    <property type="entry name" value="alpha/beta-Hydrolases"/>
    <property type="match status" value="2"/>
</dbReference>
<sequence>MASFELTESKFTNRRNQSIYTRQYIPAGNTFKVVYVFLHGIGEHSTRFDPFFRTVAAQNIAVYALDHHGHGKSDGDRCDCNLFEDFIDDINDFVTTIHASHADRPSLKYVISGISFGGLLAAHTAACGLHEWDGVVLAAPAIGIDFTPIVGVQQYFAPTLSYLMPTAAIVPAVQSHLLSRDPAFIKDYDADPLNAHGNLKMRMAAEMSKGMQTLTAIQGNLKMPIFIMHGDADQVTSPKVSKAFFDALSSQHKTYASRPRQFHCLFNEPEKDDNIRLVLDWIQGLDALPDLTALRLHPKTAFDLSESSFVNDRNQKLYTRQYIPKASYDRVLLFLHGVGEHCSRFHGLFSIVASQGIAVYALDHHGHGKSDGDRHDCRTFDEYLPDINLYTEKIHDQHKNKDVKYFLCGFSFGGLIAAHLAARQANQWDGIVLAAPAIGLDLSLSLKVQMILADILVAVAPTAAIVAGVDTNLISRNKAIVHDFEADPLNSHGLMKMRMGYAITQGQKDLVPLYSNVKSPILIIHGQADGITSSNVSKKFFNEIPSTNKTFLAVPDSYHAVFDEPERHEHIRTLVDWIQNPRVLTTADNLDQVS</sequence>
<evidence type="ECO:0000313" key="3">
    <source>
        <dbReference type="Proteomes" id="UP000481153"/>
    </source>
</evidence>
<dbReference type="InterPro" id="IPR029058">
    <property type="entry name" value="AB_hydrolase_fold"/>
</dbReference>
<reference evidence="2 3" key="1">
    <citation type="submission" date="2019-07" db="EMBL/GenBank/DDBJ databases">
        <title>Genomics analysis of Aphanomyces spp. identifies a new class of oomycete effector associated with host adaptation.</title>
        <authorList>
            <person name="Gaulin E."/>
        </authorList>
    </citation>
    <scope>NUCLEOTIDE SEQUENCE [LARGE SCALE GENOMIC DNA]</scope>
    <source>
        <strain evidence="2 3">ATCC 201684</strain>
    </source>
</reference>
<dbReference type="Pfam" id="PF12146">
    <property type="entry name" value="Hydrolase_4"/>
    <property type="match status" value="2"/>
</dbReference>
<name>A0A6G0XRJ7_9STRA</name>
<dbReference type="VEuPathDB" id="FungiDB:AeMF1_011772"/>
<feature type="domain" description="Serine aminopeptidase S33" evidence="1">
    <location>
        <begin position="329"/>
        <end position="566"/>
    </location>
</feature>
<dbReference type="InterPro" id="IPR022742">
    <property type="entry name" value="Hydrolase_4"/>
</dbReference>
<evidence type="ECO:0000259" key="1">
    <source>
        <dbReference type="Pfam" id="PF12146"/>
    </source>
</evidence>
<comment type="caution">
    <text evidence="2">The sequence shown here is derived from an EMBL/GenBank/DDBJ whole genome shotgun (WGS) entry which is preliminary data.</text>
</comment>
<dbReference type="InterPro" id="IPR051044">
    <property type="entry name" value="MAG_DAG_Lipase"/>
</dbReference>
<accession>A0A6G0XRJ7</accession>
<feature type="domain" description="Serine aminopeptidase S33" evidence="1">
    <location>
        <begin position="34"/>
        <end position="270"/>
    </location>
</feature>
<protein>
    <recommendedName>
        <fullName evidence="1">Serine aminopeptidase S33 domain-containing protein</fullName>
    </recommendedName>
</protein>
<proteinExistence type="predicted"/>
<organism evidence="2 3">
    <name type="scientific">Aphanomyces euteiches</name>
    <dbReference type="NCBI Taxonomy" id="100861"/>
    <lineage>
        <taxon>Eukaryota</taxon>
        <taxon>Sar</taxon>
        <taxon>Stramenopiles</taxon>
        <taxon>Oomycota</taxon>
        <taxon>Saprolegniomycetes</taxon>
        <taxon>Saprolegniales</taxon>
        <taxon>Verrucalvaceae</taxon>
        <taxon>Aphanomyces</taxon>
    </lineage>
</organism>
<dbReference type="AlphaFoldDB" id="A0A6G0XRJ7"/>
<dbReference type="Proteomes" id="UP000481153">
    <property type="component" value="Unassembled WGS sequence"/>
</dbReference>
<evidence type="ECO:0000313" key="2">
    <source>
        <dbReference type="EMBL" id="KAF0743191.1"/>
    </source>
</evidence>
<dbReference type="EMBL" id="VJMJ01000020">
    <property type="protein sequence ID" value="KAF0743191.1"/>
    <property type="molecule type" value="Genomic_DNA"/>
</dbReference>
<keyword evidence="3" id="KW-1185">Reference proteome</keyword>
<dbReference type="FunFam" id="3.40.50.1820:FF:000117">
    <property type="entry name" value="Monoglyceride lipase, putative"/>
    <property type="match status" value="2"/>
</dbReference>
<dbReference type="Gene3D" id="3.40.50.1820">
    <property type="entry name" value="alpha/beta hydrolase"/>
    <property type="match status" value="2"/>
</dbReference>
<dbReference type="PANTHER" id="PTHR11614">
    <property type="entry name" value="PHOSPHOLIPASE-RELATED"/>
    <property type="match status" value="1"/>
</dbReference>
<gene>
    <name evidence="2" type="ORF">Ae201684_001985</name>
</gene>